<accession>A0AAN1PNZ8</accession>
<dbReference type="Proteomes" id="UP000263418">
    <property type="component" value="Chromosome 1"/>
</dbReference>
<dbReference type="EMBL" id="CP019290">
    <property type="protein sequence ID" value="AXX60333.1"/>
    <property type="molecule type" value="Genomic_DNA"/>
</dbReference>
<evidence type="ECO:0000313" key="1">
    <source>
        <dbReference type="EMBL" id="AXX60333.1"/>
    </source>
</evidence>
<name>A0AAN1PNZ8_VIBVL</name>
<organism evidence="1 2">
    <name type="scientific">Vibrio vulnificus</name>
    <dbReference type="NCBI Taxonomy" id="672"/>
    <lineage>
        <taxon>Bacteria</taxon>
        <taxon>Pseudomonadati</taxon>
        <taxon>Pseudomonadota</taxon>
        <taxon>Gammaproteobacteria</taxon>
        <taxon>Vibrionales</taxon>
        <taxon>Vibrionaceae</taxon>
        <taxon>Vibrio</taxon>
    </lineage>
</organism>
<evidence type="ECO:0000313" key="2">
    <source>
        <dbReference type="Proteomes" id="UP000263418"/>
    </source>
</evidence>
<proteinExistence type="predicted"/>
<protein>
    <submittedName>
        <fullName evidence="1">Uncharacterized protein</fullName>
    </submittedName>
</protein>
<sequence>MCITRIVGANILFWLGHISSTHFGNHHRVIFRSTRDAIQKTSTNASATRS</sequence>
<dbReference type="AlphaFoldDB" id="A0AAN1PNZ8"/>
<gene>
    <name evidence="1" type="ORF">FORC53_1994</name>
</gene>
<reference evidence="1 2" key="1">
    <citation type="submission" date="2017-01" db="EMBL/GenBank/DDBJ databases">
        <title>Complete Genome Sequence of Vibrio vulnificus FORC_053.</title>
        <authorList>
            <consortium name="Food-borne Pathogen Omics Research Center"/>
            <person name="Chung H.Y."/>
            <person name="Na E.J."/>
            <person name="Song J.S."/>
            <person name="Kim H."/>
            <person name="Lee J.-H."/>
            <person name="Ryu S."/>
            <person name="Choi S.H."/>
        </authorList>
    </citation>
    <scope>NUCLEOTIDE SEQUENCE [LARGE SCALE GENOMIC DNA]</scope>
    <source>
        <strain evidence="1 2">FORC_053</strain>
    </source>
</reference>